<dbReference type="Proteomes" id="UP000545507">
    <property type="component" value="Unassembled WGS sequence"/>
</dbReference>
<dbReference type="Gene3D" id="3.30.750.24">
    <property type="entry name" value="STAS domain"/>
    <property type="match status" value="1"/>
</dbReference>
<dbReference type="PANTHER" id="PTHR35849">
    <property type="entry name" value="BLR2341 PROTEIN"/>
    <property type="match status" value="1"/>
</dbReference>
<dbReference type="PANTHER" id="PTHR35849:SF2">
    <property type="entry name" value="BLR2341 PROTEIN"/>
    <property type="match status" value="1"/>
</dbReference>
<dbReference type="PROSITE" id="PS50801">
    <property type="entry name" value="STAS"/>
    <property type="match status" value="1"/>
</dbReference>
<accession>A0A7Y8KWC8</accession>
<reference evidence="2 3" key="1">
    <citation type="submission" date="2019-09" db="EMBL/GenBank/DDBJ databases">
        <title>Hydrogenophaga aromatica sp. nov., isolated from a para-xylene-degrading enrichment culture.</title>
        <authorList>
            <person name="Tancsics A."/>
            <person name="Banerjee S."/>
        </authorList>
    </citation>
    <scope>NUCLEOTIDE SEQUENCE [LARGE SCALE GENOMIC DNA]</scope>
    <source>
        <strain evidence="2 3">D2P1</strain>
    </source>
</reference>
<evidence type="ECO:0000313" key="2">
    <source>
        <dbReference type="EMBL" id="NWF44101.1"/>
    </source>
</evidence>
<dbReference type="EMBL" id="VYGV01000003">
    <property type="protein sequence ID" value="NWF44101.1"/>
    <property type="molecule type" value="Genomic_DNA"/>
</dbReference>
<keyword evidence="3" id="KW-1185">Reference proteome</keyword>
<evidence type="ECO:0000313" key="3">
    <source>
        <dbReference type="Proteomes" id="UP000545507"/>
    </source>
</evidence>
<dbReference type="Pfam" id="PF13466">
    <property type="entry name" value="STAS_2"/>
    <property type="match status" value="1"/>
</dbReference>
<comment type="caution">
    <text evidence="2">The sequence shown here is derived from an EMBL/GenBank/DDBJ whole genome shotgun (WGS) entry which is preliminary data.</text>
</comment>
<dbReference type="AlphaFoldDB" id="A0A7Y8KWC8"/>
<dbReference type="InterPro" id="IPR058548">
    <property type="entry name" value="MlaB-like_STAS"/>
</dbReference>
<gene>
    <name evidence="2" type="ORF">F3K02_02380</name>
</gene>
<dbReference type="InterPro" id="IPR052746">
    <property type="entry name" value="MlaB_ABC_Transporter"/>
</dbReference>
<dbReference type="InterPro" id="IPR002645">
    <property type="entry name" value="STAS_dom"/>
</dbReference>
<sequence>MVVAAAARLPQQLTLNEAVQTLEQLGTALATQTAPTLQIDASGLEVCDSSAVAVLLELRRRMLAQGKTLQVTHIPQRLRDLVGLYGMSELLPG</sequence>
<dbReference type="SUPFAM" id="SSF52091">
    <property type="entry name" value="SpoIIaa-like"/>
    <property type="match status" value="1"/>
</dbReference>
<organism evidence="2 3">
    <name type="scientific">Hydrogenophaga aromaticivorans</name>
    <dbReference type="NCBI Taxonomy" id="2610898"/>
    <lineage>
        <taxon>Bacteria</taxon>
        <taxon>Pseudomonadati</taxon>
        <taxon>Pseudomonadota</taxon>
        <taxon>Betaproteobacteria</taxon>
        <taxon>Burkholderiales</taxon>
        <taxon>Comamonadaceae</taxon>
        <taxon>Hydrogenophaga</taxon>
    </lineage>
</organism>
<dbReference type="CDD" id="cd07043">
    <property type="entry name" value="STAS_anti-anti-sigma_factors"/>
    <property type="match status" value="1"/>
</dbReference>
<name>A0A7Y8KWC8_9BURK</name>
<feature type="domain" description="STAS" evidence="1">
    <location>
        <begin position="1"/>
        <end position="93"/>
    </location>
</feature>
<protein>
    <submittedName>
        <fullName evidence="2">STAS domain-containing protein</fullName>
    </submittedName>
</protein>
<proteinExistence type="predicted"/>
<evidence type="ECO:0000259" key="1">
    <source>
        <dbReference type="PROSITE" id="PS50801"/>
    </source>
</evidence>
<dbReference type="InterPro" id="IPR036513">
    <property type="entry name" value="STAS_dom_sf"/>
</dbReference>